<dbReference type="Proteomes" id="UP000219621">
    <property type="component" value="Unassembled WGS sequence"/>
</dbReference>
<evidence type="ECO:0000256" key="2">
    <source>
        <dbReference type="SAM" id="Phobius"/>
    </source>
</evidence>
<keyword evidence="2" id="KW-0472">Membrane</keyword>
<protein>
    <submittedName>
        <fullName evidence="3">Flagellar motor protein MotB</fullName>
    </submittedName>
</protein>
<evidence type="ECO:0000313" key="4">
    <source>
        <dbReference type="Proteomes" id="UP000219621"/>
    </source>
</evidence>
<keyword evidence="3" id="KW-0282">Flagellum</keyword>
<keyword evidence="4" id="KW-1185">Reference proteome</keyword>
<evidence type="ECO:0000256" key="1">
    <source>
        <dbReference type="SAM" id="MobiDB-lite"/>
    </source>
</evidence>
<evidence type="ECO:0000313" key="3">
    <source>
        <dbReference type="EMBL" id="SOE00138.1"/>
    </source>
</evidence>
<sequence length="243" mass="25996">MEHIEDLARGDDKRQHASLSLFLALYLMLLAFFITLLSLSTFEEERAARAVDSVNATFSRSETTALGGFTGDAGVAVQEARAWQDALQGAFEAAIPAVTVTRRSRGRIMELEFPVEALFVPGEARLREVHLPLLDRIVAGLSSAPPGYRYVMEFVTGSDYPTGDMMPLGVTPAVERAAVLARTMVERGAAPGGVVTGVSATEAGRARMTFTVVEEVGDADWLGRPLAGAPPREDTTTTAPAVE</sequence>
<organism evidence="3 4">
    <name type="scientific">Caenispirillum bisanense</name>
    <dbReference type="NCBI Taxonomy" id="414052"/>
    <lineage>
        <taxon>Bacteria</taxon>
        <taxon>Pseudomonadati</taxon>
        <taxon>Pseudomonadota</taxon>
        <taxon>Alphaproteobacteria</taxon>
        <taxon>Rhodospirillales</taxon>
        <taxon>Novispirillaceae</taxon>
        <taxon>Caenispirillum</taxon>
    </lineage>
</organism>
<dbReference type="RefSeq" id="WP_097281082.1">
    <property type="nucleotide sequence ID" value="NZ_OCNJ01000011.1"/>
</dbReference>
<name>A0A286GX74_9PROT</name>
<dbReference type="EMBL" id="OCNJ01000011">
    <property type="protein sequence ID" value="SOE00138.1"/>
    <property type="molecule type" value="Genomic_DNA"/>
</dbReference>
<keyword evidence="2" id="KW-0812">Transmembrane</keyword>
<gene>
    <name evidence="3" type="ORF">SAMN05421508_111100</name>
</gene>
<dbReference type="AlphaFoldDB" id="A0A286GX74"/>
<proteinExistence type="predicted"/>
<accession>A0A286GX74</accession>
<feature type="transmembrane region" description="Helical" evidence="2">
    <location>
        <begin position="20"/>
        <end position="39"/>
    </location>
</feature>
<feature type="region of interest" description="Disordered" evidence="1">
    <location>
        <begin position="222"/>
        <end position="243"/>
    </location>
</feature>
<keyword evidence="3" id="KW-0969">Cilium</keyword>
<reference evidence="3 4" key="1">
    <citation type="submission" date="2017-09" db="EMBL/GenBank/DDBJ databases">
        <authorList>
            <person name="Ehlers B."/>
            <person name="Leendertz F.H."/>
        </authorList>
    </citation>
    <scope>NUCLEOTIDE SEQUENCE [LARGE SCALE GENOMIC DNA]</scope>
    <source>
        <strain evidence="3 4">USBA 140</strain>
    </source>
</reference>
<dbReference type="OrthoDB" id="7365880at2"/>
<keyword evidence="2" id="KW-1133">Transmembrane helix</keyword>
<keyword evidence="3" id="KW-0966">Cell projection</keyword>